<evidence type="ECO:0000313" key="1">
    <source>
        <dbReference type="EMBL" id="MBU9857364.1"/>
    </source>
</evidence>
<organism evidence="1 2">
    <name type="scientific">Rahnella bonaserana</name>
    <dbReference type="NCBI Taxonomy" id="2816248"/>
    <lineage>
        <taxon>Bacteria</taxon>
        <taxon>Pseudomonadati</taxon>
        <taxon>Pseudomonadota</taxon>
        <taxon>Gammaproteobacteria</taxon>
        <taxon>Enterobacterales</taxon>
        <taxon>Yersiniaceae</taxon>
        <taxon>Rahnella</taxon>
    </lineage>
</organism>
<dbReference type="Proteomes" id="UP000734343">
    <property type="component" value="Unassembled WGS sequence"/>
</dbReference>
<comment type="caution">
    <text evidence="1">The sequence shown here is derived from an EMBL/GenBank/DDBJ whole genome shotgun (WGS) entry which is preliminary data.</text>
</comment>
<name>A0ABS6LZ78_9GAMM</name>
<dbReference type="NCBIfam" id="NF041551">
    <property type="entry name" value="YlcI_YnfO_N"/>
    <property type="match status" value="1"/>
</dbReference>
<evidence type="ECO:0000313" key="2">
    <source>
        <dbReference type="Proteomes" id="UP000734343"/>
    </source>
</evidence>
<dbReference type="EMBL" id="JAFMOW010000066">
    <property type="protein sequence ID" value="MBU9857364.1"/>
    <property type="molecule type" value="Genomic_DNA"/>
</dbReference>
<dbReference type="RefSeq" id="WP_071882950.1">
    <property type="nucleotide sequence ID" value="NZ_JAFMOW010000066.1"/>
</dbReference>
<sequence length="68" mass="7732">MTSGNTNNKSAKKNIRFPHELIDEIDASIEREKNNSPGTNFSSWVLDACERKLKAELRKKGQQTIVKD</sequence>
<protein>
    <submittedName>
        <fullName evidence="1">DUF3950 domain-containing protein</fullName>
    </submittedName>
</protein>
<gene>
    <name evidence="1" type="ORF">J1778_19025</name>
</gene>
<proteinExistence type="predicted"/>
<reference evidence="1 2" key="1">
    <citation type="submission" date="2021-03" db="EMBL/GenBank/DDBJ databases">
        <title>Five novel Rahnella species.</title>
        <authorList>
            <person name="Brady C."/>
            <person name="Asselin J."/>
            <person name="Beer S."/>
            <person name="Bruberg M.B."/>
            <person name="Crampton B."/>
            <person name="Venter S."/>
            <person name="Arnold D."/>
            <person name="Denman S."/>
        </authorList>
    </citation>
    <scope>NUCLEOTIDE SEQUENCE [LARGE SCALE GENOMIC DNA]</scope>
    <source>
        <strain evidence="1 2">H11b</strain>
    </source>
</reference>
<accession>A0ABS6LZ78</accession>
<keyword evidence="2" id="KW-1185">Reference proteome</keyword>